<gene>
    <name evidence="2" type="ORF">Ade02nite_80320</name>
</gene>
<dbReference type="Proteomes" id="UP000609879">
    <property type="component" value="Unassembled WGS sequence"/>
</dbReference>
<feature type="region of interest" description="Disordered" evidence="1">
    <location>
        <begin position="74"/>
        <end position="100"/>
    </location>
</feature>
<evidence type="ECO:0000313" key="3">
    <source>
        <dbReference type="Proteomes" id="UP000609879"/>
    </source>
</evidence>
<sequence length="100" mass="10506">MSIRVTPASSAACTVATLSSGSASPYGPPDMAIAPRPIAETTGPVLPSRRVRIAFLLHIAAVRAFVPYEIEPARASPPTAAERLSWERRSLVGGHTAGER</sequence>
<name>A0ABQ3YHB6_9ACTN</name>
<dbReference type="EMBL" id="BOMI01000168">
    <property type="protein sequence ID" value="GID79391.1"/>
    <property type="molecule type" value="Genomic_DNA"/>
</dbReference>
<keyword evidence="3" id="KW-1185">Reference proteome</keyword>
<organism evidence="2 3">
    <name type="scientific">Paractinoplanes deccanensis</name>
    <dbReference type="NCBI Taxonomy" id="113561"/>
    <lineage>
        <taxon>Bacteria</taxon>
        <taxon>Bacillati</taxon>
        <taxon>Actinomycetota</taxon>
        <taxon>Actinomycetes</taxon>
        <taxon>Micromonosporales</taxon>
        <taxon>Micromonosporaceae</taxon>
        <taxon>Paractinoplanes</taxon>
    </lineage>
</organism>
<comment type="caution">
    <text evidence="2">The sequence shown here is derived from an EMBL/GenBank/DDBJ whole genome shotgun (WGS) entry which is preliminary data.</text>
</comment>
<accession>A0ABQ3YHB6</accession>
<evidence type="ECO:0000256" key="1">
    <source>
        <dbReference type="SAM" id="MobiDB-lite"/>
    </source>
</evidence>
<reference evidence="2 3" key="1">
    <citation type="submission" date="2021-01" db="EMBL/GenBank/DDBJ databases">
        <title>Whole genome shotgun sequence of Actinoplanes deccanensis NBRC 13994.</title>
        <authorList>
            <person name="Komaki H."/>
            <person name="Tamura T."/>
        </authorList>
    </citation>
    <scope>NUCLEOTIDE SEQUENCE [LARGE SCALE GENOMIC DNA]</scope>
    <source>
        <strain evidence="2 3">NBRC 13994</strain>
    </source>
</reference>
<protein>
    <submittedName>
        <fullName evidence="2">Uncharacterized protein</fullName>
    </submittedName>
</protein>
<proteinExistence type="predicted"/>
<evidence type="ECO:0000313" key="2">
    <source>
        <dbReference type="EMBL" id="GID79391.1"/>
    </source>
</evidence>